<name>A0A8J2NWZ3_9HEXA</name>
<dbReference type="EMBL" id="CAJVCH010047591">
    <property type="protein sequence ID" value="CAG7717660.1"/>
    <property type="molecule type" value="Genomic_DNA"/>
</dbReference>
<accession>A0A8J2NWZ3</accession>
<organism evidence="1 2">
    <name type="scientific">Allacma fusca</name>
    <dbReference type="NCBI Taxonomy" id="39272"/>
    <lineage>
        <taxon>Eukaryota</taxon>
        <taxon>Metazoa</taxon>
        <taxon>Ecdysozoa</taxon>
        <taxon>Arthropoda</taxon>
        <taxon>Hexapoda</taxon>
        <taxon>Collembola</taxon>
        <taxon>Symphypleona</taxon>
        <taxon>Sminthuridae</taxon>
        <taxon>Allacma</taxon>
    </lineage>
</organism>
<evidence type="ECO:0000313" key="1">
    <source>
        <dbReference type="EMBL" id="CAG7717660.1"/>
    </source>
</evidence>
<comment type="caution">
    <text evidence="1">The sequence shown here is derived from an EMBL/GenBank/DDBJ whole genome shotgun (WGS) entry which is preliminary data.</text>
</comment>
<protein>
    <submittedName>
        <fullName evidence="1">Uncharacterized protein</fullName>
    </submittedName>
</protein>
<gene>
    <name evidence="1" type="ORF">AFUS01_LOCUS7101</name>
</gene>
<reference evidence="1" key="1">
    <citation type="submission" date="2021-06" db="EMBL/GenBank/DDBJ databases">
        <authorList>
            <person name="Hodson N. C."/>
            <person name="Mongue J. A."/>
            <person name="Jaron S. K."/>
        </authorList>
    </citation>
    <scope>NUCLEOTIDE SEQUENCE</scope>
</reference>
<proteinExistence type="predicted"/>
<keyword evidence="2" id="KW-1185">Reference proteome</keyword>
<dbReference type="AlphaFoldDB" id="A0A8J2NWZ3"/>
<evidence type="ECO:0000313" key="2">
    <source>
        <dbReference type="Proteomes" id="UP000708208"/>
    </source>
</evidence>
<dbReference type="Proteomes" id="UP000708208">
    <property type="component" value="Unassembled WGS sequence"/>
</dbReference>
<sequence>MLLGQKFSKILRDILLSCQDSLNKLALQPIGVLENFRMLPLQNVEFLSLEVLDNPFQNLKITCAHMFFRKSSDFTSAVFPNLKTVRFGMNLKGQYAVRYFPWDNPDSDVLESIHTVDYVEVVQKLDVYALRFITAKFPKITKLKLEHTRYSCRMDCHIIWKFLPENLQHLELYEDALSLDCDGYNQQFALDSVFTGFSEKTCGVLRQFRHQIHAHTLVKRQKATICDLRGLKTLRFTFASPQSYTKRTWFSEISGKYAFSLMPELQVIIAYDMLYPKAGDLANGLQLIAPFVRFEHREIRDDDRYYY</sequence>